<organism evidence="2 3">
    <name type="scientific">Caballeronia glebae</name>
    <dbReference type="NCBI Taxonomy" id="1777143"/>
    <lineage>
        <taxon>Bacteria</taxon>
        <taxon>Pseudomonadati</taxon>
        <taxon>Pseudomonadota</taxon>
        <taxon>Betaproteobacteria</taxon>
        <taxon>Burkholderiales</taxon>
        <taxon>Burkholderiaceae</taxon>
        <taxon>Caballeronia</taxon>
    </lineage>
</organism>
<comment type="caution">
    <text evidence="2">The sequence shown here is derived from an EMBL/GenBank/DDBJ whole genome shotgun (WGS) entry which is preliminary data.</text>
</comment>
<keyword evidence="3" id="KW-1185">Reference proteome</keyword>
<evidence type="ECO:0000256" key="1">
    <source>
        <dbReference type="SAM" id="MobiDB-lite"/>
    </source>
</evidence>
<feature type="region of interest" description="Disordered" evidence="1">
    <location>
        <begin position="46"/>
        <end position="66"/>
    </location>
</feature>
<feature type="region of interest" description="Disordered" evidence="1">
    <location>
        <begin position="183"/>
        <end position="233"/>
    </location>
</feature>
<dbReference type="Proteomes" id="UP000054596">
    <property type="component" value="Unassembled WGS sequence"/>
</dbReference>
<feature type="region of interest" description="Disordered" evidence="1">
    <location>
        <begin position="89"/>
        <end position="132"/>
    </location>
</feature>
<feature type="compositionally biased region" description="Basic residues" evidence="1">
    <location>
        <begin position="195"/>
        <end position="206"/>
    </location>
</feature>
<dbReference type="AlphaFoldDB" id="A0A158CWK4"/>
<accession>A0A158CWK4</accession>
<reference evidence="2" key="1">
    <citation type="submission" date="2016-01" db="EMBL/GenBank/DDBJ databases">
        <authorList>
            <person name="Peeters C."/>
        </authorList>
    </citation>
    <scope>NUCLEOTIDE SEQUENCE [LARGE SCALE GENOMIC DNA]</scope>
    <source>
        <strain evidence="2">LMG 29325</strain>
    </source>
</reference>
<evidence type="ECO:0000313" key="3">
    <source>
        <dbReference type="Proteomes" id="UP000054596"/>
    </source>
</evidence>
<evidence type="ECO:0000313" key="2">
    <source>
        <dbReference type="EMBL" id="SAK86772.1"/>
    </source>
</evidence>
<protein>
    <submittedName>
        <fullName evidence="2">Uncharacterized protein</fullName>
    </submittedName>
</protein>
<dbReference type="EMBL" id="FCOJ02000060">
    <property type="protein sequence ID" value="SAK86772.1"/>
    <property type="molecule type" value="Genomic_DNA"/>
</dbReference>
<proteinExistence type="predicted"/>
<sequence>MTSEAFRELYNEATLGRRNVPTSNRARGGLPIISADSCLGVTLAPYRSGPHRTPRPQELSYRRSSSALAGRSPRFVSLVLPPRVVAVANASGTGRSRPNRKGSPCRSPRGERSPKKRPTTNPNRARGAAVMSVQPRAAVGVSVRLRLAVTLSTAYPEGQQRFGRQKRYLRIGPRLHYRTRCRRRHSTSNGGGRHGGPRSKGKRCRTTLKVESDKLLGRQSTASYNEGHRDQVM</sequence>
<name>A0A158CWK4_9BURK</name>
<gene>
    <name evidence="2" type="ORF">AWB82_05920</name>
</gene>